<dbReference type="GeneID" id="106537449"/>
<dbReference type="RefSeq" id="XP_013907055.1">
    <property type="nucleotide sequence ID" value="XM_014051580.1"/>
</dbReference>
<dbReference type="GO" id="GO:0036064">
    <property type="term" value="C:ciliary basal body"/>
    <property type="evidence" value="ECO:0007669"/>
    <property type="project" value="TreeGrafter"/>
</dbReference>
<evidence type="ECO:0000313" key="2">
    <source>
        <dbReference type="Proteomes" id="UP000504617"/>
    </source>
</evidence>
<dbReference type="Pfam" id="PF21007">
    <property type="entry name" value="FBF1"/>
    <property type="match status" value="1"/>
</dbReference>
<dbReference type="Proteomes" id="UP000504617">
    <property type="component" value="Unplaced"/>
</dbReference>
<proteinExistence type="predicted"/>
<dbReference type="GO" id="GO:0097539">
    <property type="term" value="C:ciliary transition fiber"/>
    <property type="evidence" value="ECO:0007669"/>
    <property type="project" value="InterPro"/>
</dbReference>
<protein>
    <submittedName>
        <fullName evidence="3">Fas-binding factor 1-like</fullName>
    </submittedName>
</protein>
<dbReference type="InterPro" id="IPR049390">
    <property type="entry name" value="FBF1_C"/>
</dbReference>
<name>A0A6I9XQS0_9SAUR</name>
<sequence length="119" mass="13942">MEWLRQQEEHLHQERLSLSHQRRQLEQLRMELPSNPLVFQNMPQVPLSGTPDKLISNVHFNPGNIRASQGLPRPDPADLCAKLVLHKITAERDHDFLEEEQFFLETLKRTSYKTSFQSA</sequence>
<feature type="domain" description="Fas-binding factor 1 C-terminal" evidence="1">
    <location>
        <begin position="1"/>
        <end position="108"/>
    </location>
</feature>
<dbReference type="GO" id="GO:0090162">
    <property type="term" value="P:establishment of epithelial cell polarity"/>
    <property type="evidence" value="ECO:0007669"/>
    <property type="project" value="InterPro"/>
</dbReference>
<dbReference type="InterPro" id="IPR033561">
    <property type="entry name" value="FBF1"/>
</dbReference>
<dbReference type="AlphaFoldDB" id="A0A6I9XQS0"/>
<dbReference type="GO" id="GO:0060271">
    <property type="term" value="P:cilium assembly"/>
    <property type="evidence" value="ECO:0007669"/>
    <property type="project" value="InterPro"/>
</dbReference>
<keyword evidence="2" id="KW-1185">Reference proteome</keyword>
<dbReference type="PANTHER" id="PTHR33689:SF1">
    <property type="entry name" value="FAS-BINDING FACTOR 1"/>
    <property type="match status" value="1"/>
</dbReference>
<evidence type="ECO:0000259" key="1">
    <source>
        <dbReference type="Pfam" id="PF21007"/>
    </source>
</evidence>
<dbReference type="PANTHER" id="PTHR33689">
    <property type="entry name" value="FAS-BINDING FACTOR 1"/>
    <property type="match status" value="1"/>
</dbReference>
<organism evidence="2 3">
    <name type="scientific">Thamnophis sirtalis</name>
    <dbReference type="NCBI Taxonomy" id="35019"/>
    <lineage>
        <taxon>Eukaryota</taxon>
        <taxon>Metazoa</taxon>
        <taxon>Chordata</taxon>
        <taxon>Craniata</taxon>
        <taxon>Vertebrata</taxon>
        <taxon>Euteleostomi</taxon>
        <taxon>Lepidosauria</taxon>
        <taxon>Squamata</taxon>
        <taxon>Bifurcata</taxon>
        <taxon>Unidentata</taxon>
        <taxon>Episquamata</taxon>
        <taxon>Toxicofera</taxon>
        <taxon>Serpentes</taxon>
        <taxon>Colubroidea</taxon>
        <taxon>Colubridae</taxon>
        <taxon>Natricinae</taxon>
        <taxon>Thamnophis</taxon>
    </lineage>
</organism>
<accession>A0A6I9XQS0</accession>
<reference evidence="3" key="1">
    <citation type="submission" date="2025-08" db="UniProtKB">
        <authorList>
            <consortium name="RefSeq"/>
        </authorList>
    </citation>
    <scope>IDENTIFICATION</scope>
    <source>
        <tissue evidence="3">Skeletal muscle</tissue>
    </source>
</reference>
<evidence type="ECO:0000313" key="3">
    <source>
        <dbReference type="RefSeq" id="XP_013907055.1"/>
    </source>
</evidence>
<dbReference type="KEGG" id="tsr:106537449"/>
<gene>
    <name evidence="3" type="primary">LOC106537449</name>
</gene>
<dbReference type="GO" id="GO:0005814">
    <property type="term" value="C:centriole"/>
    <property type="evidence" value="ECO:0007669"/>
    <property type="project" value="TreeGrafter"/>
</dbReference>